<feature type="transmembrane region" description="Helical" evidence="1">
    <location>
        <begin position="103"/>
        <end position="123"/>
    </location>
</feature>
<keyword evidence="3" id="KW-1185">Reference proteome</keyword>
<sequence length="129" mass="14827">MNNKATFRFNKQYFLLAVALLITEIIIAAFVNDSFIRPYFGDFLVVIFIYCTVKSFINIPWLPAVIGVLIFAYLVETLQYLHFIRWIGLEKLTLARVILGSSFAWTDIVAYTLGVICISCVEVKRYKGK</sequence>
<gene>
    <name evidence="2" type="ORF">EOD41_13095</name>
</gene>
<accession>A0A437MRX8</accession>
<protein>
    <submittedName>
        <fullName evidence="2">DUF2809 domain-containing protein</fullName>
    </submittedName>
</protein>
<evidence type="ECO:0000313" key="3">
    <source>
        <dbReference type="Proteomes" id="UP000282759"/>
    </source>
</evidence>
<dbReference type="Pfam" id="PF10990">
    <property type="entry name" value="DUF2809"/>
    <property type="match status" value="1"/>
</dbReference>
<name>A0A437MRX8_9SPHI</name>
<dbReference type="Proteomes" id="UP000282759">
    <property type="component" value="Unassembled WGS sequence"/>
</dbReference>
<dbReference type="EMBL" id="SACK01000005">
    <property type="protein sequence ID" value="RVU00410.1"/>
    <property type="molecule type" value="Genomic_DNA"/>
</dbReference>
<keyword evidence="1" id="KW-1133">Transmembrane helix</keyword>
<proteinExistence type="predicted"/>
<comment type="caution">
    <text evidence="2">The sequence shown here is derived from an EMBL/GenBank/DDBJ whole genome shotgun (WGS) entry which is preliminary data.</text>
</comment>
<dbReference type="InterPro" id="IPR021257">
    <property type="entry name" value="DUF2809"/>
</dbReference>
<keyword evidence="1" id="KW-0812">Transmembrane</keyword>
<reference evidence="2 3" key="1">
    <citation type="submission" date="2019-01" db="EMBL/GenBank/DDBJ databases">
        <authorList>
            <person name="Chen W.-M."/>
        </authorList>
    </citation>
    <scope>NUCLEOTIDE SEQUENCE [LARGE SCALE GENOMIC DNA]</scope>
    <source>
        <strain evidence="2 3">YBJ-36</strain>
    </source>
</reference>
<organism evidence="2 3">
    <name type="scientific">Mucilaginibacter limnophilus</name>
    <dbReference type="NCBI Taxonomy" id="1932778"/>
    <lineage>
        <taxon>Bacteria</taxon>
        <taxon>Pseudomonadati</taxon>
        <taxon>Bacteroidota</taxon>
        <taxon>Sphingobacteriia</taxon>
        <taxon>Sphingobacteriales</taxon>
        <taxon>Sphingobacteriaceae</taxon>
        <taxon>Mucilaginibacter</taxon>
    </lineage>
</organism>
<feature type="transmembrane region" description="Helical" evidence="1">
    <location>
        <begin position="60"/>
        <end position="83"/>
    </location>
</feature>
<feature type="transmembrane region" description="Helical" evidence="1">
    <location>
        <begin position="36"/>
        <end position="53"/>
    </location>
</feature>
<evidence type="ECO:0000313" key="2">
    <source>
        <dbReference type="EMBL" id="RVU00410.1"/>
    </source>
</evidence>
<feature type="transmembrane region" description="Helical" evidence="1">
    <location>
        <begin position="12"/>
        <end position="30"/>
    </location>
</feature>
<dbReference type="OrthoDB" id="5360192at2"/>
<evidence type="ECO:0000256" key="1">
    <source>
        <dbReference type="SAM" id="Phobius"/>
    </source>
</evidence>
<dbReference type="AlphaFoldDB" id="A0A437MRX8"/>
<keyword evidence="1" id="KW-0472">Membrane</keyword>